<gene>
    <name evidence="2" type="ORF">OdinLCB4_001785</name>
</gene>
<dbReference type="Gene3D" id="1.10.3210.10">
    <property type="entry name" value="Hypothetical protein af1432"/>
    <property type="match status" value="1"/>
</dbReference>
<feature type="domain" description="HD/PDEase" evidence="1">
    <location>
        <begin position="21"/>
        <end position="146"/>
    </location>
</feature>
<dbReference type="InterPro" id="IPR003607">
    <property type="entry name" value="HD/PDEase_dom"/>
</dbReference>
<evidence type="ECO:0000313" key="3">
    <source>
        <dbReference type="Proteomes" id="UP000186851"/>
    </source>
</evidence>
<dbReference type="InterPro" id="IPR006674">
    <property type="entry name" value="HD_domain"/>
</dbReference>
<dbReference type="PANTHER" id="PTHR38659:SF2">
    <property type="entry name" value="HDIG DOMAIN PROTEIN"/>
    <property type="match status" value="1"/>
</dbReference>
<accession>A0AAF0D306</accession>
<sequence length="181" mass="20289">MIKITLPTKKEIYQFFNELNLSQKIIKHSEAVCKAALEIAGFIDTNLITVNLSLIEAGALLHDVGRSKANNLAHGYIGGQLIISKGWAVELKRIAETHILGGLTEQEAVTLGLPPADYTPKTIEEKICCYADKLTLETKRVTVDERFRVWFSKYGETPLIKEAYSRVKAIEEELNKISKKD</sequence>
<reference evidence="2" key="1">
    <citation type="journal article" date="2017" name="Nature">
        <title>Asgard archaea illuminate the origin of eukaryotic cellular complexity.</title>
        <authorList>
            <person name="Zaremba-Niedzwiedzka K."/>
            <person name="Caceres E.F."/>
            <person name="Saw J.H."/>
            <person name="Backstrom D."/>
            <person name="Juzokaite L."/>
            <person name="Vancaester E."/>
            <person name="Seitz K.W."/>
            <person name="Anantharaman K."/>
            <person name="Starnawski P."/>
            <person name="Kjeldsen K.U."/>
            <person name="Scott M.B."/>
            <person name="Nunoura T."/>
            <person name="Banfield J.F."/>
            <person name="Schramm A."/>
            <person name="Baker B.J."/>
            <person name="Spang A."/>
            <person name="Ettema T.J.G."/>
        </authorList>
    </citation>
    <scope>NUCLEOTIDE SEQUENCE</scope>
    <source>
        <strain evidence="2">LCB_4</strain>
    </source>
</reference>
<dbReference type="NCBIfam" id="TIGR00277">
    <property type="entry name" value="HDIG"/>
    <property type="match status" value="1"/>
</dbReference>
<dbReference type="AlphaFoldDB" id="A0AAF0D306"/>
<organism evidence="2 3">
    <name type="scientific">Odinarchaeota yellowstonii (strain LCB_4)</name>
    <dbReference type="NCBI Taxonomy" id="1841599"/>
    <lineage>
        <taxon>Archaea</taxon>
        <taxon>Promethearchaeati</taxon>
        <taxon>Candidatus Odinarchaeota</taxon>
        <taxon>Candidatus Odinarchaeia</taxon>
        <taxon>Candidatus Odinarchaeales</taxon>
        <taxon>Candidatus Odinarchaeaceae</taxon>
        <taxon>Candidatus Odinarchaeum</taxon>
    </lineage>
</organism>
<dbReference type="PANTHER" id="PTHR38659">
    <property type="entry name" value="METAL-DEPENDENT PHOSPHOHYDROLASE"/>
    <property type="match status" value="1"/>
</dbReference>
<evidence type="ECO:0000259" key="1">
    <source>
        <dbReference type="SMART" id="SM00471"/>
    </source>
</evidence>
<name>A0AAF0D306_ODILC</name>
<dbReference type="CDD" id="cd00077">
    <property type="entry name" value="HDc"/>
    <property type="match status" value="1"/>
</dbReference>
<dbReference type="SMART" id="SM00471">
    <property type="entry name" value="HDc"/>
    <property type="match status" value="1"/>
</dbReference>
<protein>
    <submittedName>
        <fullName evidence="2">HDIG domain-containing protein</fullName>
    </submittedName>
</protein>
<reference evidence="2" key="2">
    <citation type="journal article" date="2022" name="Nat. Microbiol.">
        <title>A closed Candidatus Odinarchaeum chromosome exposes Asgard archaeal viruses.</title>
        <authorList>
            <person name="Tamarit D."/>
            <person name="Caceres E.F."/>
            <person name="Krupovic M."/>
            <person name="Nijland R."/>
            <person name="Eme L."/>
            <person name="Robinson N.P."/>
            <person name="Ettema T.J.G."/>
        </authorList>
    </citation>
    <scope>NUCLEOTIDE SEQUENCE</scope>
    <source>
        <strain evidence="2">LCB_4</strain>
    </source>
</reference>
<dbReference type="Proteomes" id="UP000186851">
    <property type="component" value="Chromosome"/>
</dbReference>
<dbReference type="KEGG" id="oyw:OdinLCB4_001785"/>
<dbReference type="Pfam" id="PF01966">
    <property type="entry name" value="HD"/>
    <property type="match status" value="1"/>
</dbReference>
<proteinExistence type="predicted"/>
<dbReference type="SUPFAM" id="SSF109604">
    <property type="entry name" value="HD-domain/PDEase-like"/>
    <property type="match status" value="1"/>
</dbReference>
<evidence type="ECO:0000313" key="2">
    <source>
        <dbReference type="EMBL" id="WEU40683.1"/>
    </source>
</evidence>
<dbReference type="InterPro" id="IPR006675">
    <property type="entry name" value="HDIG_dom"/>
</dbReference>
<dbReference type="EMBL" id="CP091871">
    <property type="protein sequence ID" value="WEU40683.1"/>
    <property type="molecule type" value="Genomic_DNA"/>
</dbReference>